<protein>
    <submittedName>
        <fullName evidence="6">TetR family transcriptional regulator</fullName>
    </submittedName>
</protein>
<dbReference type="OrthoDB" id="9811084at2"/>
<accession>A0A154L9E4</accession>
<dbReference type="PANTHER" id="PTHR47506:SF1">
    <property type="entry name" value="HTH-TYPE TRANSCRIPTIONAL REGULATOR YJDC"/>
    <property type="match status" value="1"/>
</dbReference>
<reference evidence="6 7" key="1">
    <citation type="submission" date="2015-12" db="EMBL/GenBank/DDBJ databases">
        <title>Genome sequence of Thalassospira lucentensis MCCC 1A02072.</title>
        <authorList>
            <person name="Lu L."/>
            <person name="Lai Q."/>
            <person name="Shao Z."/>
            <person name="Qian P."/>
        </authorList>
    </citation>
    <scope>NUCLEOTIDE SEQUENCE [LARGE SCALE GENOMIC DNA]</scope>
    <source>
        <strain evidence="6 7">MCCC 1A02072</strain>
    </source>
</reference>
<gene>
    <name evidence="6" type="ORF">AUP42_13230</name>
</gene>
<dbReference type="SUPFAM" id="SSF46689">
    <property type="entry name" value="Homeodomain-like"/>
    <property type="match status" value="1"/>
</dbReference>
<evidence type="ECO:0000313" key="7">
    <source>
        <dbReference type="Proteomes" id="UP000076335"/>
    </source>
</evidence>
<dbReference type="AlphaFoldDB" id="A0A154L9E4"/>
<dbReference type="Proteomes" id="UP000076335">
    <property type="component" value="Unassembled WGS sequence"/>
</dbReference>
<feature type="DNA-binding region" description="H-T-H motif" evidence="4">
    <location>
        <begin position="28"/>
        <end position="47"/>
    </location>
</feature>
<comment type="caution">
    <text evidence="6">The sequence shown here is derived from an EMBL/GenBank/DDBJ whole genome shotgun (WGS) entry which is preliminary data.</text>
</comment>
<name>A0A154L9E4_9PROT</name>
<evidence type="ECO:0000259" key="5">
    <source>
        <dbReference type="PROSITE" id="PS50977"/>
    </source>
</evidence>
<evidence type="ECO:0000313" key="6">
    <source>
        <dbReference type="EMBL" id="KZB67301.1"/>
    </source>
</evidence>
<dbReference type="InterPro" id="IPR009057">
    <property type="entry name" value="Homeodomain-like_sf"/>
</dbReference>
<evidence type="ECO:0000256" key="2">
    <source>
        <dbReference type="ARBA" id="ARBA00023125"/>
    </source>
</evidence>
<dbReference type="InterPro" id="IPR054156">
    <property type="entry name" value="YxaF_TetR_C"/>
</dbReference>
<dbReference type="Pfam" id="PF00440">
    <property type="entry name" value="TetR_N"/>
    <property type="match status" value="1"/>
</dbReference>
<dbReference type="GO" id="GO:0003677">
    <property type="term" value="F:DNA binding"/>
    <property type="evidence" value="ECO:0007669"/>
    <property type="project" value="UniProtKB-UniRule"/>
</dbReference>
<dbReference type="SUPFAM" id="SSF48498">
    <property type="entry name" value="Tetracyclin repressor-like, C-terminal domain"/>
    <property type="match status" value="1"/>
</dbReference>
<dbReference type="InterPro" id="IPR036271">
    <property type="entry name" value="Tet_transcr_reg_TetR-rel_C_sf"/>
</dbReference>
<sequence>MPKIIAERSDVIPVLAEIFREYGYEGASLSLIASRTGLGKGSLYHFFPGGKEQMASEVLREIDGWFEDAVYKPLRDGDDPRAAILEMCRSVATYFWSGKRVCLIGAFALDNVRDRFSDAIRDYFAVWQRSLQQALVRIGHDADRASDIAEDAILSIQGALVLSRAMDDTAVFERAMARVETGLLAGPDQGSGRTEP</sequence>
<keyword evidence="1" id="KW-0805">Transcription regulation</keyword>
<keyword evidence="3" id="KW-0804">Transcription</keyword>
<dbReference type="PANTHER" id="PTHR47506">
    <property type="entry name" value="TRANSCRIPTIONAL REGULATORY PROTEIN"/>
    <property type="match status" value="1"/>
</dbReference>
<evidence type="ECO:0000256" key="3">
    <source>
        <dbReference type="ARBA" id="ARBA00023163"/>
    </source>
</evidence>
<feature type="domain" description="HTH tetR-type" evidence="5">
    <location>
        <begin position="5"/>
        <end position="65"/>
    </location>
</feature>
<dbReference type="PROSITE" id="PS50977">
    <property type="entry name" value="HTH_TETR_2"/>
    <property type="match status" value="1"/>
</dbReference>
<proteinExistence type="predicted"/>
<dbReference type="EMBL" id="LPVY01000004">
    <property type="protein sequence ID" value="KZB67301.1"/>
    <property type="molecule type" value="Genomic_DNA"/>
</dbReference>
<organism evidence="6 7">
    <name type="scientific">Thalassospira lucentensis</name>
    <dbReference type="NCBI Taxonomy" id="168935"/>
    <lineage>
        <taxon>Bacteria</taxon>
        <taxon>Pseudomonadati</taxon>
        <taxon>Pseudomonadota</taxon>
        <taxon>Alphaproteobacteria</taxon>
        <taxon>Rhodospirillales</taxon>
        <taxon>Thalassospiraceae</taxon>
        <taxon>Thalassospira</taxon>
    </lineage>
</organism>
<evidence type="ECO:0000256" key="4">
    <source>
        <dbReference type="PROSITE-ProRule" id="PRU00335"/>
    </source>
</evidence>
<dbReference type="RefSeq" id="WP_062949578.1">
    <property type="nucleotide sequence ID" value="NZ_LPVY01000004.1"/>
</dbReference>
<evidence type="ECO:0000256" key="1">
    <source>
        <dbReference type="ARBA" id="ARBA00023015"/>
    </source>
</evidence>
<dbReference type="InterPro" id="IPR001647">
    <property type="entry name" value="HTH_TetR"/>
</dbReference>
<keyword evidence="2 4" id="KW-0238">DNA-binding</keyword>
<dbReference type="Pfam" id="PF21993">
    <property type="entry name" value="TetR_C_13_2"/>
    <property type="match status" value="1"/>
</dbReference>
<dbReference type="Gene3D" id="1.10.357.10">
    <property type="entry name" value="Tetracycline Repressor, domain 2"/>
    <property type="match status" value="1"/>
</dbReference>